<reference evidence="2" key="1">
    <citation type="journal article" date="2023" name="Proc. Natl. Acad. Sci. U.S.A.">
        <title>Genomic and structural basis for evolution of tropane alkaloid biosynthesis.</title>
        <authorList>
            <person name="Wanga Y.-J."/>
            <person name="Taina T."/>
            <person name="Yua J.-Y."/>
            <person name="Lia J."/>
            <person name="Xua B."/>
            <person name="Chenc J."/>
            <person name="D'Auriad J.C."/>
            <person name="Huanga J.-P."/>
            <person name="Huanga S.-X."/>
        </authorList>
    </citation>
    <scope>NUCLEOTIDE SEQUENCE [LARGE SCALE GENOMIC DNA]</scope>
    <source>
        <strain evidence="2">cv. KIB-2019</strain>
    </source>
</reference>
<dbReference type="AlphaFoldDB" id="A0A9Q1LJL2"/>
<organism evidence="1 2">
    <name type="scientific">Anisodus acutangulus</name>
    <dbReference type="NCBI Taxonomy" id="402998"/>
    <lineage>
        <taxon>Eukaryota</taxon>
        <taxon>Viridiplantae</taxon>
        <taxon>Streptophyta</taxon>
        <taxon>Embryophyta</taxon>
        <taxon>Tracheophyta</taxon>
        <taxon>Spermatophyta</taxon>
        <taxon>Magnoliopsida</taxon>
        <taxon>eudicotyledons</taxon>
        <taxon>Gunneridae</taxon>
        <taxon>Pentapetalae</taxon>
        <taxon>asterids</taxon>
        <taxon>lamiids</taxon>
        <taxon>Solanales</taxon>
        <taxon>Solanaceae</taxon>
        <taxon>Solanoideae</taxon>
        <taxon>Hyoscyameae</taxon>
        <taxon>Anisodus</taxon>
    </lineage>
</organism>
<evidence type="ECO:0000313" key="2">
    <source>
        <dbReference type="Proteomes" id="UP001152561"/>
    </source>
</evidence>
<keyword evidence="2" id="KW-1185">Reference proteome</keyword>
<dbReference type="Proteomes" id="UP001152561">
    <property type="component" value="Unassembled WGS sequence"/>
</dbReference>
<comment type="caution">
    <text evidence="1">The sequence shown here is derived from an EMBL/GenBank/DDBJ whole genome shotgun (WGS) entry which is preliminary data.</text>
</comment>
<dbReference type="EMBL" id="JAJAGQ010000017">
    <property type="protein sequence ID" value="KAJ8537600.1"/>
    <property type="molecule type" value="Genomic_DNA"/>
</dbReference>
<name>A0A9Q1LJL2_9SOLA</name>
<proteinExistence type="predicted"/>
<sequence>MSATENIQLEHCMEKNINNQGIEFLNSTEKQGETSASSWADLVEEDEHIASPPRRTVVSVLSPTTAYDIDLGDDMFDRDDEDDMLEICFDTAANDGDLSPRKQRSGSKAYFFLRSCLATTLLLSGMHYHEQKHGSICSSCLQSQSSLNSSHTLTQNWSSQASVCDWVGLAPLATVG</sequence>
<protein>
    <submittedName>
        <fullName evidence="1">Uncharacterized protein</fullName>
    </submittedName>
</protein>
<gene>
    <name evidence="1" type="ORF">K7X08_000010</name>
</gene>
<evidence type="ECO:0000313" key="1">
    <source>
        <dbReference type="EMBL" id="KAJ8537600.1"/>
    </source>
</evidence>
<accession>A0A9Q1LJL2</accession>